<organism evidence="9 10">
    <name type="scientific">Canariomyces notabilis</name>
    <dbReference type="NCBI Taxonomy" id="2074819"/>
    <lineage>
        <taxon>Eukaryota</taxon>
        <taxon>Fungi</taxon>
        <taxon>Dikarya</taxon>
        <taxon>Ascomycota</taxon>
        <taxon>Pezizomycotina</taxon>
        <taxon>Sordariomycetes</taxon>
        <taxon>Sordariomycetidae</taxon>
        <taxon>Sordariales</taxon>
        <taxon>Chaetomiaceae</taxon>
        <taxon>Canariomyces</taxon>
    </lineage>
</organism>
<feature type="transmembrane region" description="Helical" evidence="7">
    <location>
        <begin position="95"/>
        <end position="120"/>
    </location>
</feature>
<evidence type="ECO:0000256" key="2">
    <source>
        <dbReference type="ARBA" id="ARBA00022692"/>
    </source>
</evidence>
<feature type="transmembrane region" description="Helical" evidence="7">
    <location>
        <begin position="132"/>
        <end position="154"/>
    </location>
</feature>
<comment type="similarity">
    <text evidence="5">Belongs to the SAT4 family.</text>
</comment>
<name>A0AAN6QK75_9PEZI</name>
<reference evidence="9" key="2">
    <citation type="submission" date="2023-05" db="EMBL/GenBank/DDBJ databases">
        <authorList>
            <consortium name="Lawrence Berkeley National Laboratory"/>
            <person name="Steindorff A."/>
            <person name="Hensen N."/>
            <person name="Bonometti L."/>
            <person name="Westerberg I."/>
            <person name="Brannstrom I.O."/>
            <person name="Guillou S."/>
            <person name="Cros-Aarteil S."/>
            <person name="Calhoun S."/>
            <person name="Haridas S."/>
            <person name="Kuo A."/>
            <person name="Mondo S."/>
            <person name="Pangilinan J."/>
            <person name="Riley R."/>
            <person name="Labutti K."/>
            <person name="Andreopoulos B."/>
            <person name="Lipzen A."/>
            <person name="Chen C."/>
            <person name="Yanf M."/>
            <person name="Daum C."/>
            <person name="Ng V."/>
            <person name="Clum A."/>
            <person name="Ohm R."/>
            <person name="Martin F."/>
            <person name="Silar P."/>
            <person name="Natvig D."/>
            <person name="Lalanne C."/>
            <person name="Gautier V."/>
            <person name="Ament-Velasquez S.L."/>
            <person name="Kruys A."/>
            <person name="Hutchinson M.I."/>
            <person name="Powell A.J."/>
            <person name="Barry K."/>
            <person name="Miller A.N."/>
            <person name="Grigoriev I.V."/>
            <person name="Debuchy R."/>
            <person name="Gladieux P."/>
            <person name="Thoren M.H."/>
            <person name="Johannesson H."/>
        </authorList>
    </citation>
    <scope>NUCLEOTIDE SEQUENCE</scope>
    <source>
        <strain evidence="9">CBS 508.74</strain>
    </source>
</reference>
<keyword evidence="10" id="KW-1185">Reference proteome</keyword>
<feature type="domain" description="Rhodopsin" evidence="8">
    <location>
        <begin position="38"/>
        <end position="274"/>
    </location>
</feature>
<keyword evidence="4 7" id="KW-0472">Membrane</keyword>
<feature type="transmembrane region" description="Helical" evidence="7">
    <location>
        <begin position="178"/>
        <end position="202"/>
    </location>
</feature>
<dbReference type="RefSeq" id="XP_064668516.1">
    <property type="nucleotide sequence ID" value="XM_064813123.1"/>
</dbReference>
<evidence type="ECO:0000256" key="6">
    <source>
        <dbReference type="SAM" id="MobiDB-lite"/>
    </source>
</evidence>
<feature type="transmembrane region" description="Helical" evidence="7">
    <location>
        <begin position="214"/>
        <end position="233"/>
    </location>
</feature>
<comment type="subcellular location">
    <subcellularLocation>
        <location evidence="1">Membrane</location>
        <topology evidence="1">Multi-pass membrane protein</topology>
    </subcellularLocation>
</comment>
<evidence type="ECO:0000256" key="1">
    <source>
        <dbReference type="ARBA" id="ARBA00004141"/>
    </source>
</evidence>
<evidence type="ECO:0000256" key="3">
    <source>
        <dbReference type="ARBA" id="ARBA00022989"/>
    </source>
</evidence>
<evidence type="ECO:0000256" key="5">
    <source>
        <dbReference type="ARBA" id="ARBA00038359"/>
    </source>
</evidence>
<keyword evidence="2 7" id="KW-0812">Transmembrane</keyword>
<evidence type="ECO:0000259" key="8">
    <source>
        <dbReference type="Pfam" id="PF20684"/>
    </source>
</evidence>
<dbReference type="Proteomes" id="UP001302812">
    <property type="component" value="Unassembled WGS sequence"/>
</dbReference>
<feature type="transmembrane region" description="Helical" evidence="7">
    <location>
        <begin position="20"/>
        <end position="42"/>
    </location>
</feature>
<proteinExistence type="inferred from homology"/>
<dbReference type="PANTHER" id="PTHR33048">
    <property type="entry name" value="PTH11-LIKE INTEGRAL MEMBRANE PROTEIN (AFU_ORTHOLOGUE AFUA_5G11245)"/>
    <property type="match status" value="1"/>
</dbReference>
<evidence type="ECO:0000256" key="4">
    <source>
        <dbReference type="ARBA" id="ARBA00023136"/>
    </source>
</evidence>
<feature type="transmembrane region" description="Helical" evidence="7">
    <location>
        <begin position="253"/>
        <end position="275"/>
    </location>
</feature>
<dbReference type="Pfam" id="PF20684">
    <property type="entry name" value="Fung_rhodopsin"/>
    <property type="match status" value="1"/>
</dbReference>
<evidence type="ECO:0000313" key="9">
    <source>
        <dbReference type="EMBL" id="KAK4110946.1"/>
    </source>
</evidence>
<dbReference type="PANTHER" id="PTHR33048:SF47">
    <property type="entry name" value="INTEGRAL MEMBRANE PROTEIN-RELATED"/>
    <property type="match status" value="1"/>
</dbReference>
<dbReference type="AlphaFoldDB" id="A0AAN6QK75"/>
<dbReference type="GeneID" id="89937248"/>
<evidence type="ECO:0000256" key="7">
    <source>
        <dbReference type="SAM" id="Phobius"/>
    </source>
</evidence>
<feature type="region of interest" description="Disordered" evidence="6">
    <location>
        <begin position="324"/>
        <end position="353"/>
    </location>
</feature>
<accession>A0AAN6QK75</accession>
<dbReference type="GO" id="GO:0016020">
    <property type="term" value="C:membrane"/>
    <property type="evidence" value="ECO:0007669"/>
    <property type="project" value="UniProtKB-SubCell"/>
</dbReference>
<keyword evidence="3 7" id="KW-1133">Transmembrane helix</keyword>
<feature type="transmembrane region" description="Helical" evidence="7">
    <location>
        <begin position="54"/>
        <end position="75"/>
    </location>
</feature>
<dbReference type="EMBL" id="MU853348">
    <property type="protein sequence ID" value="KAK4110946.1"/>
    <property type="molecule type" value="Genomic_DNA"/>
</dbReference>
<evidence type="ECO:0000313" key="10">
    <source>
        <dbReference type="Proteomes" id="UP001302812"/>
    </source>
</evidence>
<reference evidence="9" key="1">
    <citation type="journal article" date="2023" name="Mol. Phylogenet. Evol.">
        <title>Genome-scale phylogeny and comparative genomics of the fungal order Sordariales.</title>
        <authorList>
            <person name="Hensen N."/>
            <person name="Bonometti L."/>
            <person name="Westerberg I."/>
            <person name="Brannstrom I.O."/>
            <person name="Guillou S."/>
            <person name="Cros-Aarteil S."/>
            <person name="Calhoun S."/>
            <person name="Haridas S."/>
            <person name="Kuo A."/>
            <person name="Mondo S."/>
            <person name="Pangilinan J."/>
            <person name="Riley R."/>
            <person name="LaButti K."/>
            <person name="Andreopoulos B."/>
            <person name="Lipzen A."/>
            <person name="Chen C."/>
            <person name="Yan M."/>
            <person name="Daum C."/>
            <person name="Ng V."/>
            <person name="Clum A."/>
            <person name="Steindorff A."/>
            <person name="Ohm R.A."/>
            <person name="Martin F."/>
            <person name="Silar P."/>
            <person name="Natvig D.O."/>
            <person name="Lalanne C."/>
            <person name="Gautier V."/>
            <person name="Ament-Velasquez S.L."/>
            <person name="Kruys A."/>
            <person name="Hutchinson M.I."/>
            <person name="Powell A.J."/>
            <person name="Barry K."/>
            <person name="Miller A.N."/>
            <person name="Grigoriev I.V."/>
            <person name="Debuchy R."/>
            <person name="Gladieux P."/>
            <person name="Hiltunen Thoren M."/>
            <person name="Johannesson H."/>
        </authorList>
    </citation>
    <scope>NUCLEOTIDE SEQUENCE</scope>
    <source>
        <strain evidence="9">CBS 508.74</strain>
    </source>
</reference>
<comment type="caution">
    <text evidence="9">The sequence shown here is derived from an EMBL/GenBank/DDBJ whole genome shotgun (WGS) entry which is preliminary data.</text>
</comment>
<dbReference type="InterPro" id="IPR052337">
    <property type="entry name" value="SAT4-like"/>
</dbReference>
<gene>
    <name evidence="9" type="ORF">N656DRAFT_756615</name>
</gene>
<sequence length="400" mass="44301">MESSLSSLPPVDLSENRQPNLYASSTIPFSLATICVVLRFWCRWVKRTRLWYDDWLVLVACVCSAGLTANMLWWIPRGLGRHVQTFGPNVVEYFSIGLFTAELTYTGVIVFVKFSILAFYWRIFAESTSIKLPIAVMASAAFMWGVAVFLLTVLQCIPTRGFWDKTIESSCNVDSQKFLFAISIPNILIDVILLAMPTPYVLKLNLRSGQKRAILSIFFLGGFVCIASIMRLVAVVTEKTDADVTWNLINQAIWAVVEANFAIISACLPTLRPVWLAIRGARHRVEPSNAPKQPPTIGGSSQKRTPASWATLILKSAANATVVDNDSDSQPFAERGVQSVSHDDLGDRLVPGSQKTMGTAEAIPLSEMDDRQVPQRQEGIIIKNGWDVQYSLSPPKRDGA</sequence>
<dbReference type="InterPro" id="IPR049326">
    <property type="entry name" value="Rhodopsin_dom_fungi"/>
</dbReference>
<protein>
    <submittedName>
        <fullName evidence="9">Integral membrane protein</fullName>
    </submittedName>
</protein>